<gene>
    <name evidence="1" type="ORF">PPROV_000916900</name>
</gene>
<comment type="caution">
    <text evidence="1">The sequence shown here is derived from an EMBL/GenBank/DDBJ whole genome shotgun (WGS) entry which is preliminary data.</text>
</comment>
<reference evidence="1" key="1">
    <citation type="submission" date="2020-10" db="EMBL/GenBank/DDBJ databases">
        <title>Unveiling of a novel bifunctional photoreceptor, Dualchrome1, isolated from a cosmopolitan green alga.</title>
        <authorList>
            <person name="Suzuki S."/>
            <person name="Kawachi M."/>
        </authorList>
    </citation>
    <scope>NUCLEOTIDE SEQUENCE</scope>
    <source>
        <strain evidence="1">NIES 2893</strain>
    </source>
</reference>
<dbReference type="Proteomes" id="UP000660262">
    <property type="component" value="Unassembled WGS sequence"/>
</dbReference>
<evidence type="ECO:0000313" key="1">
    <source>
        <dbReference type="EMBL" id="GHP10438.1"/>
    </source>
</evidence>
<accession>A0A830HTY5</accession>
<evidence type="ECO:0000313" key="2">
    <source>
        <dbReference type="Proteomes" id="UP000660262"/>
    </source>
</evidence>
<dbReference type="AlphaFoldDB" id="A0A830HTY5"/>
<keyword evidence="2" id="KW-1185">Reference proteome</keyword>
<name>A0A830HTY5_9CHLO</name>
<dbReference type="OrthoDB" id="521617at2759"/>
<proteinExistence type="predicted"/>
<dbReference type="EMBL" id="BNJQ01000029">
    <property type="protein sequence ID" value="GHP10438.1"/>
    <property type="molecule type" value="Genomic_DNA"/>
</dbReference>
<organism evidence="1 2">
    <name type="scientific">Pycnococcus provasolii</name>
    <dbReference type="NCBI Taxonomy" id="41880"/>
    <lineage>
        <taxon>Eukaryota</taxon>
        <taxon>Viridiplantae</taxon>
        <taxon>Chlorophyta</taxon>
        <taxon>Pseudoscourfieldiophyceae</taxon>
        <taxon>Pseudoscourfieldiales</taxon>
        <taxon>Pycnococcaceae</taxon>
        <taxon>Pycnococcus</taxon>
    </lineage>
</organism>
<sequence>MGMGKGILTSPHGHNITLVSPPYTVHARKVWPSARYLCVTDLQQLPALNTEFIVNERGHLVKGMKRPHTAFVRPTTFHTNERWPVMSTFVSGGSSHTLVGVGSSATMGYKGIPSTYLPMGSVPIRTTSTCPGGFKPAHSHFFV</sequence>
<protein>
    <submittedName>
        <fullName evidence="1">Uncharacterized protein</fullName>
    </submittedName>
</protein>